<dbReference type="RefSeq" id="WP_037359933.1">
    <property type="nucleotide sequence ID" value="NZ_JACJHR010000021.1"/>
</dbReference>
<evidence type="ECO:0000256" key="1">
    <source>
        <dbReference type="SAM" id="MobiDB-lite"/>
    </source>
</evidence>
<keyword evidence="4" id="KW-1185">Reference proteome</keyword>
<sequence>MIYRPGTAQDAARIPAAPGGFPDDRAAEMSRPSVIRHRPLDDWTATQIAWPVEDRDLAPANH</sequence>
<evidence type="ECO:0000313" key="4">
    <source>
        <dbReference type="Proteomes" id="UP000233750"/>
    </source>
</evidence>
<dbReference type="EMBL" id="JACJHR010000021">
    <property type="protein sequence ID" value="MBB2500758.1"/>
    <property type="molecule type" value="Genomic_DNA"/>
</dbReference>
<dbReference type="Proteomes" id="UP000233750">
    <property type="component" value="Unassembled WGS sequence"/>
</dbReference>
<proteinExistence type="predicted"/>
<reference evidence="3 4" key="1">
    <citation type="submission" date="2017-12" db="EMBL/GenBank/DDBJ databases">
        <title>Sequencing the genomes of 1000 Actinobacteria strains.</title>
        <authorList>
            <person name="Klenk H.-P."/>
        </authorList>
    </citation>
    <scope>NUCLEOTIDE SEQUENCE [LARGE SCALE GENOMIC DNA]</scope>
    <source>
        <strain evidence="3 4">DSM 45165</strain>
    </source>
</reference>
<dbReference type="Proteomes" id="UP000550260">
    <property type="component" value="Unassembled WGS sequence"/>
</dbReference>
<dbReference type="EMBL" id="PJMY01000003">
    <property type="protein sequence ID" value="PKV94752.1"/>
    <property type="molecule type" value="Genomic_DNA"/>
</dbReference>
<evidence type="ECO:0000313" key="3">
    <source>
        <dbReference type="EMBL" id="PKV94752.1"/>
    </source>
</evidence>
<evidence type="ECO:0000313" key="2">
    <source>
        <dbReference type="EMBL" id="MBB2500758.1"/>
    </source>
</evidence>
<name>A0A2N3WLN5_9PSEU</name>
<accession>A0A8E1VYX7</accession>
<reference evidence="2 5" key="2">
    <citation type="submission" date="2020-08" db="EMBL/GenBank/DDBJ databases">
        <title>Amycolatopsis echigonensis JCM 21831.</title>
        <authorList>
            <person name="Tedsree N."/>
            <person name="Kuncharoen N."/>
            <person name="Likhitwitayawuid K."/>
            <person name="Tanasupawat S."/>
        </authorList>
    </citation>
    <scope>NUCLEOTIDE SEQUENCE [LARGE SCALE GENOMIC DNA]</scope>
    <source>
        <strain evidence="2 5">JCM 21831</strain>
    </source>
</reference>
<evidence type="ECO:0000313" key="5">
    <source>
        <dbReference type="Proteomes" id="UP000550260"/>
    </source>
</evidence>
<feature type="region of interest" description="Disordered" evidence="1">
    <location>
        <begin position="1"/>
        <end position="33"/>
    </location>
</feature>
<gene>
    <name evidence="3" type="ORF">ATK30_5635</name>
    <name evidence="2" type="ORF">H5411_16680</name>
</gene>
<dbReference type="AlphaFoldDB" id="A0A2N3WLN5"/>
<accession>A0A2N3WLN5</accession>
<comment type="caution">
    <text evidence="3">The sequence shown here is derived from an EMBL/GenBank/DDBJ whole genome shotgun (WGS) entry which is preliminary data.</text>
</comment>
<organism evidence="3 4">
    <name type="scientific">Amycolatopsis echigonensis</name>
    <dbReference type="NCBI Taxonomy" id="2576905"/>
    <lineage>
        <taxon>Bacteria</taxon>
        <taxon>Bacillati</taxon>
        <taxon>Actinomycetota</taxon>
        <taxon>Actinomycetes</taxon>
        <taxon>Pseudonocardiales</taxon>
        <taxon>Pseudonocardiaceae</taxon>
        <taxon>Amycolatopsis</taxon>
    </lineage>
</organism>
<protein>
    <submittedName>
        <fullName evidence="3">Uncharacterized protein</fullName>
    </submittedName>
</protein>